<feature type="transmembrane region" description="Helical" evidence="1">
    <location>
        <begin position="79"/>
        <end position="97"/>
    </location>
</feature>
<evidence type="ECO:0000313" key="2">
    <source>
        <dbReference type="EMBL" id="GMA88562.1"/>
    </source>
</evidence>
<feature type="transmembrane region" description="Helical" evidence="1">
    <location>
        <begin position="53"/>
        <end position="73"/>
    </location>
</feature>
<dbReference type="Pfam" id="PF19814">
    <property type="entry name" value="DUF6297"/>
    <property type="match status" value="1"/>
</dbReference>
<keyword evidence="1" id="KW-0812">Transmembrane</keyword>
<proteinExistence type="predicted"/>
<evidence type="ECO:0000313" key="3">
    <source>
        <dbReference type="Proteomes" id="UP001157017"/>
    </source>
</evidence>
<feature type="transmembrane region" description="Helical" evidence="1">
    <location>
        <begin position="109"/>
        <end position="131"/>
    </location>
</feature>
<keyword evidence="3" id="KW-1185">Reference proteome</keyword>
<keyword evidence="1" id="KW-1133">Transmembrane helix</keyword>
<feature type="transmembrane region" description="Helical" evidence="1">
    <location>
        <begin position="137"/>
        <end position="157"/>
    </location>
</feature>
<dbReference type="Proteomes" id="UP001157017">
    <property type="component" value="Unassembled WGS sequence"/>
</dbReference>
<comment type="caution">
    <text evidence="2">The sequence shown here is derived from an EMBL/GenBank/DDBJ whole genome shotgun (WGS) entry which is preliminary data.</text>
</comment>
<sequence length="166" mass="16574">MWVVSLLYGRVLAVAATALLGWAAAGAAASGLRAVSRSAALARSLPFPTSDLVSAHAVLPLASAFVATAVATVLSGRPAWWAVAGALVGTAGAMRTARGRSPVRRLQAASPVGALPVGAILSYLVGVDVVALVSVPWLAGADPALAAGVPLLALAVLRSLRPRRAD</sequence>
<reference evidence="3" key="1">
    <citation type="journal article" date="2019" name="Int. J. Syst. Evol. Microbiol.">
        <title>The Global Catalogue of Microorganisms (GCM) 10K type strain sequencing project: providing services to taxonomists for standard genome sequencing and annotation.</title>
        <authorList>
            <consortium name="The Broad Institute Genomics Platform"/>
            <consortium name="The Broad Institute Genome Sequencing Center for Infectious Disease"/>
            <person name="Wu L."/>
            <person name="Ma J."/>
        </authorList>
    </citation>
    <scope>NUCLEOTIDE SEQUENCE [LARGE SCALE GENOMIC DNA]</scope>
    <source>
        <strain evidence="3">NBRC 108730</strain>
    </source>
</reference>
<protein>
    <submittedName>
        <fullName evidence="2">Uncharacterized protein</fullName>
    </submittedName>
</protein>
<feature type="transmembrane region" description="Helical" evidence="1">
    <location>
        <begin position="12"/>
        <end position="32"/>
    </location>
</feature>
<accession>A0ABQ6JNZ6</accession>
<organism evidence="2 3">
    <name type="scientific">Angustibacter aerolatus</name>
    <dbReference type="NCBI Taxonomy" id="1162965"/>
    <lineage>
        <taxon>Bacteria</taxon>
        <taxon>Bacillati</taxon>
        <taxon>Actinomycetota</taxon>
        <taxon>Actinomycetes</taxon>
        <taxon>Kineosporiales</taxon>
        <taxon>Kineosporiaceae</taxon>
    </lineage>
</organism>
<keyword evidence="1" id="KW-0472">Membrane</keyword>
<evidence type="ECO:0000256" key="1">
    <source>
        <dbReference type="SAM" id="Phobius"/>
    </source>
</evidence>
<dbReference type="EMBL" id="BSUZ01000001">
    <property type="protein sequence ID" value="GMA88562.1"/>
    <property type="molecule type" value="Genomic_DNA"/>
</dbReference>
<gene>
    <name evidence="2" type="ORF">GCM10025868_38120</name>
</gene>
<name>A0ABQ6JNZ6_9ACTN</name>
<dbReference type="InterPro" id="IPR046264">
    <property type="entry name" value="DUF6297"/>
</dbReference>